<comment type="similarity">
    <text evidence="3">Belongs to the claudin family.</text>
</comment>
<evidence type="ECO:0000256" key="1">
    <source>
        <dbReference type="ARBA" id="ARBA00004435"/>
    </source>
</evidence>
<evidence type="ECO:0000256" key="10">
    <source>
        <dbReference type="SAM" id="Coils"/>
    </source>
</evidence>
<dbReference type="CDD" id="cd13733">
    <property type="entry name" value="SPRY_PRY_C-I_1"/>
    <property type="match status" value="1"/>
</dbReference>
<dbReference type="PROSITE" id="PS01346">
    <property type="entry name" value="CLAUDIN"/>
    <property type="match status" value="1"/>
</dbReference>
<protein>
    <recommendedName>
        <fullName evidence="13">B30.2/SPRY domain-containing protein</fullName>
    </recommendedName>
</protein>
<dbReference type="Pfam" id="PF00622">
    <property type="entry name" value="SPRY"/>
    <property type="match status" value="1"/>
</dbReference>
<dbReference type="InterPro" id="IPR003877">
    <property type="entry name" value="SPRY_dom"/>
</dbReference>
<dbReference type="InterPro" id="IPR058030">
    <property type="entry name" value="TRIM8/14/16/25/29/45/65_CC"/>
</dbReference>
<dbReference type="PANTHER" id="PTHR12002">
    <property type="entry name" value="CLAUDIN"/>
    <property type="match status" value="1"/>
</dbReference>
<dbReference type="InterPro" id="IPR003879">
    <property type="entry name" value="Butyrophylin_SPRY"/>
</dbReference>
<keyword evidence="9 12" id="KW-0472">Membrane</keyword>
<dbReference type="EMBL" id="JAROKS010000026">
    <property type="protein sequence ID" value="KAK1785564.1"/>
    <property type="molecule type" value="Genomic_DNA"/>
</dbReference>
<dbReference type="Pfam" id="PF00822">
    <property type="entry name" value="PMP22_Claudin"/>
    <property type="match status" value="1"/>
</dbReference>
<dbReference type="Pfam" id="PF25600">
    <property type="entry name" value="TRIM_CC"/>
    <property type="match status" value="1"/>
</dbReference>
<dbReference type="Gene3D" id="1.20.140.150">
    <property type="match status" value="1"/>
</dbReference>
<feature type="compositionally biased region" description="Pro residues" evidence="11">
    <location>
        <begin position="403"/>
        <end position="414"/>
    </location>
</feature>
<dbReference type="InterPro" id="IPR004031">
    <property type="entry name" value="PMP22/EMP/MP20/Claudin"/>
</dbReference>
<dbReference type="GO" id="GO:0005923">
    <property type="term" value="C:bicellular tight junction"/>
    <property type="evidence" value="ECO:0007669"/>
    <property type="project" value="UniProtKB-SubCell"/>
</dbReference>
<accession>A0AAD8YSK3</accession>
<dbReference type="InterPro" id="IPR006187">
    <property type="entry name" value="Claudin"/>
</dbReference>
<feature type="transmembrane region" description="Helical" evidence="12">
    <location>
        <begin position="522"/>
        <end position="545"/>
    </location>
</feature>
<proteinExistence type="inferred from homology"/>
<dbReference type="SUPFAM" id="SSF57850">
    <property type="entry name" value="RING/U-box"/>
    <property type="match status" value="1"/>
</dbReference>
<evidence type="ECO:0000256" key="8">
    <source>
        <dbReference type="ARBA" id="ARBA00022989"/>
    </source>
</evidence>
<feature type="transmembrane region" description="Helical" evidence="12">
    <location>
        <begin position="451"/>
        <end position="473"/>
    </location>
</feature>
<gene>
    <name evidence="14" type="ORF">P4O66_018925</name>
</gene>
<keyword evidence="5" id="KW-1003">Cell membrane</keyword>
<sequence length="641" mass="70646">FCKVCLRKYWSRSGSGRCPLCGKTFVSRHHLSVNRTLADVTEHYRKTRPDSKIKALSLDGLLNEAVQVQSDADVERMIEQRVQKVDKLRRSLKLLKVSATFAGSSDHLIIPSKADLRNASLLPCHCGLPPEQSSCLREVQESQRVFSALLSSLEEAHKDMVAAVEEKQKEAEKRVDRLVDALEKEIIELKQTKAENPVDSKEYLKKSFSDLPKEMRDWSKVNLETDPCVGFTRKAVVGFMNIVTVESNKLSKAVEVSMNRHTAHPHLAVSEDRKEVRHTGKLQEVPENPKRFDRVINIVAKEAFSSGRQYWEVEVGDKTEWDLGVAKQSVNRKGRFTVSPANGFWMVSLRNGSQYIANTLPTTGLPLVIKPRKVGIYLDYNEGHVLTAAPRGKPSSSVHHSAPPSPPPPPPPPALASECSEPAQHPDVQPSVWGEFAERTDFQTIIPGMQLLGLVLSIIGWVGGFLVCIMPMWRVTAFIGNNIVTAQITWEGLWMNCIVQSTGEIQCKVYDSLLALPSDMQAARGLTVLSVLLCTLALTLGVLGIKCTKCVGLPSLEARLARVAGVIFVVAGFLYLIPICWTAHSIIRDFYDPYVAAPHKRELGPALYLGWGGSALMLIGGSLLYAGSSPPGIPSSPTFSS</sequence>
<dbReference type="SMART" id="SM00449">
    <property type="entry name" value="SPRY"/>
    <property type="match status" value="1"/>
</dbReference>
<keyword evidence="8 12" id="KW-1133">Transmembrane helix</keyword>
<keyword evidence="6 12" id="KW-0812">Transmembrane</keyword>
<dbReference type="InterPro" id="IPR017974">
    <property type="entry name" value="Claudin_CS"/>
</dbReference>
<evidence type="ECO:0000313" key="15">
    <source>
        <dbReference type="Proteomes" id="UP001239994"/>
    </source>
</evidence>
<dbReference type="InterPro" id="IPR001870">
    <property type="entry name" value="B30.2/SPRY"/>
</dbReference>
<dbReference type="SMART" id="SM00589">
    <property type="entry name" value="PRY"/>
    <property type="match status" value="1"/>
</dbReference>
<dbReference type="FunFam" id="1.20.140.150:FF:000001">
    <property type="entry name" value="Claudin"/>
    <property type="match status" value="1"/>
</dbReference>
<keyword evidence="4" id="KW-0796">Tight junction</keyword>
<dbReference type="AlphaFoldDB" id="A0AAD8YSK3"/>
<evidence type="ECO:0000256" key="12">
    <source>
        <dbReference type="SAM" id="Phobius"/>
    </source>
</evidence>
<comment type="caution">
    <text evidence="14">The sequence shown here is derived from an EMBL/GenBank/DDBJ whole genome shotgun (WGS) entry which is preliminary data.</text>
</comment>
<comment type="subcellular location">
    <subcellularLocation>
        <location evidence="1">Cell junction</location>
        <location evidence="1">Tight junction</location>
    </subcellularLocation>
    <subcellularLocation>
        <location evidence="2">Cell membrane</location>
        <topology evidence="2">Multi-pass membrane protein</topology>
    </subcellularLocation>
</comment>
<dbReference type="SUPFAM" id="SSF49899">
    <property type="entry name" value="Concanavalin A-like lectins/glucanases"/>
    <property type="match status" value="1"/>
</dbReference>
<dbReference type="FunFam" id="2.60.120.920:FF:000004">
    <property type="entry name" value="Butyrophilin subfamily 1 member A1"/>
    <property type="match status" value="1"/>
</dbReference>
<feature type="coiled-coil region" evidence="10">
    <location>
        <begin position="150"/>
        <end position="195"/>
    </location>
</feature>
<evidence type="ECO:0000256" key="2">
    <source>
        <dbReference type="ARBA" id="ARBA00004651"/>
    </source>
</evidence>
<dbReference type="InterPro" id="IPR006574">
    <property type="entry name" value="PRY"/>
</dbReference>
<evidence type="ECO:0000313" key="14">
    <source>
        <dbReference type="EMBL" id="KAK1785564.1"/>
    </source>
</evidence>
<dbReference type="Gene3D" id="2.60.120.920">
    <property type="match status" value="1"/>
</dbReference>
<dbReference type="PROSITE" id="PS50188">
    <property type="entry name" value="B302_SPRY"/>
    <property type="match status" value="1"/>
</dbReference>
<dbReference type="Pfam" id="PF13765">
    <property type="entry name" value="PRY"/>
    <property type="match status" value="1"/>
</dbReference>
<feature type="transmembrane region" description="Helical" evidence="12">
    <location>
        <begin position="566"/>
        <end position="587"/>
    </location>
</feature>
<evidence type="ECO:0000256" key="4">
    <source>
        <dbReference type="ARBA" id="ARBA00022427"/>
    </source>
</evidence>
<dbReference type="InterPro" id="IPR013320">
    <property type="entry name" value="ConA-like_dom_sf"/>
</dbReference>
<dbReference type="GO" id="GO:0005198">
    <property type="term" value="F:structural molecule activity"/>
    <property type="evidence" value="ECO:0007669"/>
    <property type="project" value="InterPro"/>
</dbReference>
<dbReference type="PRINTS" id="PR01077">
    <property type="entry name" value="CLAUDIN"/>
</dbReference>
<dbReference type="InterPro" id="IPR013083">
    <property type="entry name" value="Znf_RING/FYVE/PHD"/>
</dbReference>
<feature type="non-terminal residue" evidence="14">
    <location>
        <position position="641"/>
    </location>
</feature>
<dbReference type="GO" id="GO:0005886">
    <property type="term" value="C:plasma membrane"/>
    <property type="evidence" value="ECO:0007669"/>
    <property type="project" value="UniProtKB-SubCell"/>
</dbReference>
<dbReference type="Proteomes" id="UP001239994">
    <property type="component" value="Unassembled WGS sequence"/>
</dbReference>
<organism evidence="14 15">
    <name type="scientific">Electrophorus voltai</name>
    <dbReference type="NCBI Taxonomy" id="2609070"/>
    <lineage>
        <taxon>Eukaryota</taxon>
        <taxon>Metazoa</taxon>
        <taxon>Chordata</taxon>
        <taxon>Craniata</taxon>
        <taxon>Vertebrata</taxon>
        <taxon>Euteleostomi</taxon>
        <taxon>Actinopterygii</taxon>
        <taxon>Neopterygii</taxon>
        <taxon>Teleostei</taxon>
        <taxon>Ostariophysi</taxon>
        <taxon>Gymnotiformes</taxon>
        <taxon>Gymnotoidei</taxon>
        <taxon>Gymnotidae</taxon>
        <taxon>Electrophorus</taxon>
    </lineage>
</organism>
<evidence type="ECO:0000259" key="13">
    <source>
        <dbReference type="PROSITE" id="PS50188"/>
    </source>
</evidence>
<feature type="transmembrane region" description="Helical" evidence="12">
    <location>
        <begin position="607"/>
        <end position="626"/>
    </location>
</feature>
<evidence type="ECO:0000256" key="9">
    <source>
        <dbReference type="ARBA" id="ARBA00023136"/>
    </source>
</evidence>
<dbReference type="InterPro" id="IPR043136">
    <property type="entry name" value="B30.2/SPRY_sf"/>
</dbReference>
<feature type="domain" description="B30.2/SPRY" evidence="13">
    <location>
        <begin position="236"/>
        <end position="433"/>
    </location>
</feature>
<evidence type="ECO:0000256" key="7">
    <source>
        <dbReference type="ARBA" id="ARBA00022949"/>
    </source>
</evidence>
<evidence type="ECO:0000256" key="5">
    <source>
        <dbReference type="ARBA" id="ARBA00022475"/>
    </source>
</evidence>
<keyword evidence="7" id="KW-0965">Cell junction</keyword>
<feature type="region of interest" description="Disordered" evidence="11">
    <location>
        <begin position="389"/>
        <end position="428"/>
    </location>
</feature>
<dbReference type="Gene3D" id="3.30.40.10">
    <property type="entry name" value="Zinc/RING finger domain, C3HC4 (zinc finger)"/>
    <property type="match status" value="1"/>
</dbReference>
<dbReference type="PRINTS" id="PR01407">
    <property type="entry name" value="BUTYPHLNCDUF"/>
</dbReference>
<keyword evidence="15" id="KW-1185">Reference proteome</keyword>
<evidence type="ECO:0000256" key="11">
    <source>
        <dbReference type="SAM" id="MobiDB-lite"/>
    </source>
</evidence>
<name>A0AAD8YSK3_9TELE</name>
<reference evidence="14" key="1">
    <citation type="submission" date="2023-03" db="EMBL/GenBank/DDBJ databases">
        <title>Electrophorus voltai genome.</title>
        <authorList>
            <person name="Bian C."/>
        </authorList>
    </citation>
    <scope>NUCLEOTIDE SEQUENCE</scope>
    <source>
        <strain evidence="14">CB-2022</strain>
        <tissue evidence="14">Muscle</tissue>
    </source>
</reference>
<feature type="non-terminal residue" evidence="14">
    <location>
        <position position="1"/>
    </location>
</feature>
<evidence type="ECO:0000256" key="6">
    <source>
        <dbReference type="ARBA" id="ARBA00022692"/>
    </source>
</evidence>
<evidence type="ECO:0000256" key="3">
    <source>
        <dbReference type="ARBA" id="ARBA00008295"/>
    </source>
</evidence>
<keyword evidence="10" id="KW-0175">Coiled coil</keyword>